<dbReference type="InterPro" id="IPR011047">
    <property type="entry name" value="Quinoprotein_ADH-like_sf"/>
</dbReference>
<evidence type="ECO:0000256" key="1">
    <source>
        <dbReference type="SAM" id="SignalP"/>
    </source>
</evidence>
<keyword evidence="4" id="KW-1185">Reference proteome</keyword>
<dbReference type="OrthoDB" id="937114at2"/>
<dbReference type="Proteomes" id="UP000293162">
    <property type="component" value="Unassembled WGS sequence"/>
</dbReference>
<accession>A0A4Q5LWL3</accession>
<dbReference type="AlphaFoldDB" id="A0A4Q5LWL3"/>
<reference evidence="3 4" key="1">
    <citation type="submission" date="2019-02" db="EMBL/GenBank/DDBJ databases">
        <title>Bacterial novel species Emticicia sp. 17J42-9 isolated from soil.</title>
        <authorList>
            <person name="Jung H.-Y."/>
        </authorList>
    </citation>
    <scope>NUCLEOTIDE SEQUENCE [LARGE SCALE GENOMIC DNA]</scope>
    <source>
        <strain evidence="3 4">17J42-9</strain>
    </source>
</reference>
<dbReference type="NCBIfam" id="TIGR04183">
    <property type="entry name" value="Por_Secre_tail"/>
    <property type="match status" value="1"/>
</dbReference>
<feature type="chain" id="PRO_5020505416" evidence="1">
    <location>
        <begin position="22"/>
        <end position="1033"/>
    </location>
</feature>
<evidence type="ECO:0000313" key="3">
    <source>
        <dbReference type="EMBL" id="RYU93959.1"/>
    </source>
</evidence>
<dbReference type="Gene3D" id="2.130.10.10">
    <property type="entry name" value="YVTN repeat-like/Quinoprotein amine dehydrogenase"/>
    <property type="match status" value="1"/>
</dbReference>
<proteinExistence type="predicted"/>
<dbReference type="Pfam" id="PF18962">
    <property type="entry name" value="Por_Secre_tail"/>
    <property type="match status" value="1"/>
</dbReference>
<organism evidence="3 4">
    <name type="scientific">Emticicia agri</name>
    <dbReference type="NCBI Taxonomy" id="2492393"/>
    <lineage>
        <taxon>Bacteria</taxon>
        <taxon>Pseudomonadati</taxon>
        <taxon>Bacteroidota</taxon>
        <taxon>Cytophagia</taxon>
        <taxon>Cytophagales</taxon>
        <taxon>Leadbetterellaceae</taxon>
        <taxon>Emticicia</taxon>
    </lineage>
</organism>
<evidence type="ECO:0000259" key="2">
    <source>
        <dbReference type="Pfam" id="PF18962"/>
    </source>
</evidence>
<dbReference type="SUPFAM" id="SSF50998">
    <property type="entry name" value="Quinoprotein alcohol dehydrogenase-like"/>
    <property type="match status" value="1"/>
</dbReference>
<evidence type="ECO:0000313" key="4">
    <source>
        <dbReference type="Proteomes" id="UP000293162"/>
    </source>
</evidence>
<dbReference type="InterPro" id="IPR052918">
    <property type="entry name" value="Motility_Chemotaxis_Reg"/>
</dbReference>
<protein>
    <submittedName>
        <fullName evidence="3">T9SS type A sorting domain-containing protein</fullName>
    </submittedName>
</protein>
<dbReference type="Pfam" id="PF06739">
    <property type="entry name" value="SBBP"/>
    <property type="match status" value="1"/>
</dbReference>
<dbReference type="PANTHER" id="PTHR35580">
    <property type="entry name" value="CELL SURFACE GLYCOPROTEIN (S-LAYER PROTEIN)-LIKE PROTEIN"/>
    <property type="match status" value="1"/>
</dbReference>
<gene>
    <name evidence="3" type="ORF">EWM59_19560</name>
</gene>
<comment type="caution">
    <text evidence="3">The sequence shown here is derived from an EMBL/GenBank/DDBJ whole genome shotgun (WGS) entry which is preliminary data.</text>
</comment>
<dbReference type="InterPro" id="IPR010620">
    <property type="entry name" value="SBBP_repeat"/>
</dbReference>
<sequence>MPMRIIFLLTLFLIICFTSLAQDASNITFGIGEKVNVDCAIVDTQDNLIASGNYKKDNIESDLIIESKRFVVPKEGASFVVKFDQKKNVQWFHYITSYSKPEIRILSDDSSNVYVVGVYERFLNFDGKSTFLGGLDKEIFVAKYNATGALIWIKRYGGNWDETIGKPTIDKNRNLYIVGRFDGRNFEADGETAMIDPNAEWRNSFLLKLDKNGKLVWFHKFDDTGIVVNAVEVNQQAQIFISGTFSESRNFGNNILLQSKGKQDVFYARCSQNGDMVWVKQIGGAATDMCHDIAVDNNGNVFVSGQSSDNIGQRGIFLIKANETDGVPVWSNTIHTSTDKLPDYLLVNDLAISKAGEPYLLGFAGGTELTFNAQIKLSQPNQRFIFLAKYTADGNVTYVDKEAIFDQFGYATSMALDSRRNVYLTNFYEFNGFTYSILKRKTELDTKNCASASVVIAHEESCSGQAMKLSENVIIPTSDFNFQWYKNGEIIRRATQSNYQGSEEGYYSLKLINKADKNCEVKAINHVLVSSKEVYAHRTTDIVFHYEPDNSRLYTNGEKDEWYRNNELISVPGNMLVNPPDGRYKIKRPIPGCGVTVESKEIIVEDGYGIELHKESIDGLGNHCEPFPYFRIATNITGEGLLYRWFLNDQLIPDSTETHLMAVASGDYHASIINLSTGKVYASGKYRLDRKDYLQALPLSKVDNGCGTAAVIKIDDAFAAKYLIEDITWKLNGQELPNEKSLFIRATVSGDYTSSVRYTSFYSDKASCKYNSFTHFEKKPDFNVNIGYGYAGSGCKVDSFKVFLEANKEYTYEWTRNDTLLSNRTSNELFIKDKNIYRAYVNRGDGCIKETDEISLTGCASDAFNQFVMLNPPLISAEKTTVLAHEKSFIKAEGCTDVNFQWLKDEMPLIGANQSALELRQTGTYSLQIEKFGCKSVSNTIDIVVESILSEEGTADIQIKAFPNPTNEILQIVLPDWHEGKASLTLLNSKGEVLRKDSFTDTTTLDLKGTPEGVYLLTIDTLKQRFVKKIIKK</sequence>
<dbReference type="InterPro" id="IPR015943">
    <property type="entry name" value="WD40/YVTN_repeat-like_dom_sf"/>
</dbReference>
<name>A0A4Q5LWL3_9BACT</name>
<dbReference type="EMBL" id="SEWF01000034">
    <property type="protein sequence ID" value="RYU93959.1"/>
    <property type="molecule type" value="Genomic_DNA"/>
</dbReference>
<keyword evidence="1" id="KW-0732">Signal</keyword>
<feature type="domain" description="Secretion system C-terminal sorting" evidence="2">
    <location>
        <begin position="962"/>
        <end position="1031"/>
    </location>
</feature>
<dbReference type="InterPro" id="IPR026444">
    <property type="entry name" value="Secre_tail"/>
</dbReference>
<feature type="signal peptide" evidence="1">
    <location>
        <begin position="1"/>
        <end position="21"/>
    </location>
</feature>
<dbReference type="PANTHER" id="PTHR35580:SF1">
    <property type="entry name" value="PHYTASE-LIKE DOMAIN-CONTAINING PROTEIN"/>
    <property type="match status" value="1"/>
</dbReference>